<keyword evidence="11" id="KW-1185">Reference proteome</keyword>
<accession>A0A9J6DQ98</accession>
<evidence type="ECO:0000313" key="11">
    <source>
        <dbReference type="Proteomes" id="UP000821866"/>
    </source>
</evidence>
<dbReference type="InterPro" id="IPR003598">
    <property type="entry name" value="Ig_sub2"/>
</dbReference>
<feature type="domain" description="Ig-like" evidence="8">
    <location>
        <begin position="296"/>
        <end position="376"/>
    </location>
</feature>
<dbReference type="SMART" id="SM00408">
    <property type="entry name" value="IGc2"/>
    <property type="match status" value="6"/>
</dbReference>
<evidence type="ECO:0000313" key="10">
    <source>
        <dbReference type="EMBL" id="KAH8024105.1"/>
    </source>
</evidence>
<dbReference type="Gene3D" id="2.60.40.10">
    <property type="entry name" value="Immunoglobulins"/>
    <property type="match status" value="7"/>
</dbReference>
<reference evidence="10" key="2">
    <citation type="submission" date="2021-09" db="EMBL/GenBank/DDBJ databases">
        <authorList>
            <person name="Jia N."/>
            <person name="Wang J."/>
            <person name="Shi W."/>
            <person name="Du L."/>
            <person name="Sun Y."/>
            <person name="Zhan W."/>
            <person name="Jiang J."/>
            <person name="Wang Q."/>
            <person name="Zhang B."/>
            <person name="Ji P."/>
            <person name="Sakyi L.B."/>
            <person name="Cui X."/>
            <person name="Yuan T."/>
            <person name="Jiang B."/>
            <person name="Yang W."/>
            <person name="Lam T.T.-Y."/>
            <person name="Chang Q."/>
            <person name="Ding S."/>
            <person name="Wang X."/>
            <person name="Zhu J."/>
            <person name="Ruan X."/>
            <person name="Zhao L."/>
            <person name="Wei J."/>
            <person name="Que T."/>
            <person name="Du C."/>
            <person name="Cheng J."/>
            <person name="Dai P."/>
            <person name="Han X."/>
            <person name="Huang E."/>
            <person name="Gao Y."/>
            <person name="Liu J."/>
            <person name="Shao H."/>
            <person name="Ye R."/>
            <person name="Li L."/>
            <person name="Wei W."/>
            <person name="Wang X."/>
            <person name="Wang C."/>
            <person name="Huo Q."/>
            <person name="Li W."/>
            <person name="Guo W."/>
            <person name="Chen H."/>
            <person name="Chen S."/>
            <person name="Zhou L."/>
            <person name="Zhou L."/>
            <person name="Ni X."/>
            <person name="Tian J."/>
            <person name="Zhou Y."/>
            <person name="Sheng Y."/>
            <person name="Liu T."/>
            <person name="Pan Y."/>
            <person name="Xia L."/>
            <person name="Li J."/>
            <person name="Zhao F."/>
            <person name="Cao W."/>
        </authorList>
    </citation>
    <scope>NUCLEOTIDE SEQUENCE</scope>
    <source>
        <strain evidence="10">Rmic-2018</strain>
        <tissue evidence="10">Larvae</tissue>
    </source>
</reference>
<evidence type="ECO:0000256" key="5">
    <source>
        <dbReference type="ARBA" id="ARBA00023319"/>
    </source>
</evidence>
<dbReference type="InterPro" id="IPR036116">
    <property type="entry name" value="FN3_sf"/>
</dbReference>
<dbReference type="CDD" id="cd00096">
    <property type="entry name" value="Ig"/>
    <property type="match status" value="2"/>
</dbReference>
<keyword evidence="4" id="KW-0325">Glycoprotein</keyword>
<reference evidence="10" key="1">
    <citation type="journal article" date="2020" name="Cell">
        <title>Large-Scale Comparative Analyses of Tick Genomes Elucidate Their Genetic Diversity and Vector Capacities.</title>
        <authorList>
            <consortium name="Tick Genome and Microbiome Consortium (TIGMIC)"/>
            <person name="Jia N."/>
            <person name="Wang J."/>
            <person name="Shi W."/>
            <person name="Du L."/>
            <person name="Sun Y."/>
            <person name="Zhan W."/>
            <person name="Jiang J.F."/>
            <person name="Wang Q."/>
            <person name="Zhang B."/>
            <person name="Ji P."/>
            <person name="Bell-Sakyi L."/>
            <person name="Cui X.M."/>
            <person name="Yuan T.T."/>
            <person name="Jiang B.G."/>
            <person name="Yang W.F."/>
            <person name="Lam T.T."/>
            <person name="Chang Q.C."/>
            <person name="Ding S.J."/>
            <person name="Wang X.J."/>
            <person name="Zhu J.G."/>
            <person name="Ruan X.D."/>
            <person name="Zhao L."/>
            <person name="Wei J.T."/>
            <person name="Ye R.Z."/>
            <person name="Que T.C."/>
            <person name="Du C.H."/>
            <person name="Zhou Y.H."/>
            <person name="Cheng J.X."/>
            <person name="Dai P.F."/>
            <person name="Guo W.B."/>
            <person name="Han X.H."/>
            <person name="Huang E.J."/>
            <person name="Li L.F."/>
            <person name="Wei W."/>
            <person name="Gao Y.C."/>
            <person name="Liu J.Z."/>
            <person name="Shao H.Z."/>
            <person name="Wang X."/>
            <person name="Wang C.C."/>
            <person name="Yang T.C."/>
            <person name="Huo Q.B."/>
            <person name="Li W."/>
            <person name="Chen H.Y."/>
            <person name="Chen S.E."/>
            <person name="Zhou L.G."/>
            <person name="Ni X.B."/>
            <person name="Tian J.H."/>
            <person name="Sheng Y."/>
            <person name="Liu T."/>
            <person name="Pan Y.S."/>
            <person name="Xia L.Y."/>
            <person name="Li J."/>
            <person name="Zhao F."/>
            <person name="Cao W.C."/>
        </authorList>
    </citation>
    <scope>NUCLEOTIDE SEQUENCE</scope>
    <source>
        <strain evidence="10">Rmic-2018</strain>
    </source>
</reference>
<keyword evidence="7" id="KW-1133">Transmembrane helix</keyword>
<dbReference type="SMART" id="SM00060">
    <property type="entry name" value="FN3"/>
    <property type="match status" value="1"/>
</dbReference>
<feature type="domain" description="Ig-like" evidence="8">
    <location>
        <begin position="381"/>
        <end position="455"/>
    </location>
</feature>
<dbReference type="EMBL" id="JABSTU010000008">
    <property type="protein sequence ID" value="KAH8024105.1"/>
    <property type="molecule type" value="Genomic_DNA"/>
</dbReference>
<dbReference type="Proteomes" id="UP000821866">
    <property type="component" value="Chromosome 6"/>
</dbReference>
<dbReference type="AlphaFoldDB" id="A0A9J6DQ98"/>
<dbReference type="GO" id="GO:0005911">
    <property type="term" value="C:cell-cell junction"/>
    <property type="evidence" value="ECO:0007669"/>
    <property type="project" value="TreeGrafter"/>
</dbReference>
<evidence type="ECO:0000259" key="9">
    <source>
        <dbReference type="PROSITE" id="PS50853"/>
    </source>
</evidence>
<evidence type="ECO:0000256" key="4">
    <source>
        <dbReference type="ARBA" id="ARBA00023180"/>
    </source>
</evidence>
<dbReference type="SMART" id="SM00409">
    <property type="entry name" value="IG"/>
    <property type="match status" value="6"/>
</dbReference>
<feature type="domain" description="Fibronectin type-III" evidence="9">
    <location>
        <begin position="730"/>
        <end position="821"/>
    </location>
</feature>
<evidence type="ECO:0000259" key="8">
    <source>
        <dbReference type="PROSITE" id="PS50835"/>
    </source>
</evidence>
<dbReference type="InterPro" id="IPR013783">
    <property type="entry name" value="Ig-like_fold"/>
</dbReference>
<feature type="domain" description="Ig-like" evidence="8">
    <location>
        <begin position="629"/>
        <end position="720"/>
    </location>
</feature>
<comment type="caution">
    <text evidence="10">The sequence shown here is derived from an EMBL/GenBank/DDBJ whole genome shotgun (WGS) entry which is preliminary data.</text>
</comment>
<evidence type="ECO:0000256" key="2">
    <source>
        <dbReference type="ARBA" id="ARBA00023136"/>
    </source>
</evidence>
<dbReference type="InterPro" id="IPR003599">
    <property type="entry name" value="Ig_sub"/>
</dbReference>
<comment type="subcellular location">
    <subcellularLocation>
        <location evidence="1">Membrane</location>
        <topology evidence="1">Single-pass type I membrane protein</topology>
    </subcellularLocation>
</comment>
<dbReference type="GO" id="GO:0005886">
    <property type="term" value="C:plasma membrane"/>
    <property type="evidence" value="ECO:0007669"/>
    <property type="project" value="TreeGrafter"/>
</dbReference>
<feature type="domain" description="Ig-like" evidence="8">
    <location>
        <begin position="72"/>
        <end position="191"/>
    </location>
</feature>
<feature type="transmembrane region" description="Helical" evidence="7">
    <location>
        <begin position="58"/>
        <end position="81"/>
    </location>
</feature>
<evidence type="ECO:0000256" key="1">
    <source>
        <dbReference type="ARBA" id="ARBA00004479"/>
    </source>
</evidence>
<keyword evidence="3" id="KW-1015">Disulfide bond</keyword>
<dbReference type="GO" id="GO:0050839">
    <property type="term" value="F:cell adhesion molecule binding"/>
    <property type="evidence" value="ECO:0007669"/>
    <property type="project" value="TreeGrafter"/>
</dbReference>
<organism evidence="10 11">
    <name type="scientific">Rhipicephalus microplus</name>
    <name type="common">Cattle tick</name>
    <name type="synonym">Boophilus microplus</name>
    <dbReference type="NCBI Taxonomy" id="6941"/>
    <lineage>
        <taxon>Eukaryota</taxon>
        <taxon>Metazoa</taxon>
        <taxon>Ecdysozoa</taxon>
        <taxon>Arthropoda</taxon>
        <taxon>Chelicerata</taxon>
        <taxon>Arachnida</taxon>
        <taxon>Acari</taxon>
        <taxon>Parasitiformes</taxon>
        <taxon>Ixodida</taxon>
        <taxon>Ixodoidea</taxon>
        <taxon>Ixodidae</taxon>
        <taxon>Rhipicephalinae</taxon>
        <taxon>Rhipicephalus</taxon>
        <taxon>Boophilus</taxon>
    </lineage>
</organism>
<evidence type="ECO:0008006" key="12">
    <source>
        <dbReference type="Google" id="ProtNLM"/>
    </source>
</evidence>
<dbReference type="Pfam" id="PF13927">
    <property type="entry name" value="Ig_3"/>
    <property type="match status" value="5"/>
</dbReference>
<keyword evidence="2 7" id="KW-0472">Membrane</keyword>
<keyword evidence="5" id="KW-0393">Immunoglobulin domain</keyword>
<evidence type="ECO:0000256" key="3">
    <source>
        <dbReference type="ARBA" id="ARBA00023157"/>
    </source>
</evidence>
<protein>
    <recommendedName>
        <fullName evidence="12">Neural cell adhesion molecule l1</fullName>
    </recommendedName>
</protein>
<name>A0A9J6DQ98_RHIMP</name>
<dbReference type="GO" id="GO:0098609">
    <property type="term" value="P:cell-cell adhesion"/>
    <property type="evidence" value="ECO:0007669"/>
    <property type="project" value="TreeGrafter"/>
</dbReference>
<feature type="region of interest" description="Disordered" evidence="6">
    <location>
        <begin position="1"/>
        <end position="27"/>
    </location>
</feature>
<dbReference type="InterPro" id="IPR007110">
    <property type="entry name" value="Ig-like_dom"/>
</dbReference>
<dbReference type="InterPro" id="IPR051275">
    <property type="entry name" value="Cell_adhesion_signaling"/>
</dbReference>
<dbReference type="InterPro" id="IPR003961">
    <property type="entry name" value="FN3_dom"/>
</dbReference>
<evidence type="ECO:0000256" key="6">
    <source>
        <dbReference type="SAM" id="MobiDB-lite"/>
    </source>
</evidence>
<proteinExistence type="predicted"/>
<dbReference type="PANTHER" id="PTHR11640">
    <property type="entry name" value="NEPHRIN"/>
    <property type="match status" value="1"/>
</dbReference>
<dbReference type="PANTHER" id="PTHR11640:SF134">
    <property type="entry name" value="ECHINOID, ISOFORM A-RELATED"/>
    <property type="match status" value="1"/>
</dbReference>
<feature type="domain" description="Ig-like" evidence="8">
    <location>
        <begin position="526"/>
        <end position="624"/>
    </location>
</feature>
<gene>
    <name evidence="10" type="ORF">HPB51_021726</name>
</gene>
<dbReference type="SUPFAM" id="SSF49265">
    <property type="entry name" value="Fibronectin type III"/>
    <property type="match status" value="1"/>
</dbReference>
<dbReference type="Pfam" id="PF00041">
    <property type="entry name" value="fn3"/>
    <property type="match status" value="1"/>
</dbReference>
<dbReference type="VEuPathDB" id="VectorBase:LOC119171971"/>
<evidence type="ECO:0000256" key="7">
    <source>
        <dbReference type="SAM" id="Phobius"/>
    </source>
</evidence>
<dbReference type="InterPro" id="IPR036179">
    <property type="entry name" value="Ig-like_dom_sf"/>
</dbReference>
<dbReference type="CDD" id="cd00063">
    <property type="entry name" value="FN3"/>
    <property type="match status" value="1"/>
</dbReference>
<keyword evidence="7" id="KW-0812">Transmembrane</keyword>
<feature type="domain" description="Ig-like" evidence="8">
    <location>
        <begin position="199"/>
        <end position="289"/>
    </location>
</feature>
<dbReference type="PROSITE" id="PS50853">
    <property type="entry name" value="FN3"/>
    <property type="match status" value="1"/>
</dbReference>
<dbReference type="PROSITE" id="PS50835">
    <property type="entry name" value="IG_LIKE"/>
    <property type="match status" value="6"/>
</dbReference>
<dbReference type="SUPFAM" id="SSF48726">
    <property type="entry name" value="Immunoglobulin"/>
    <property type="match status" value="6"/>
</dbReference>
<sequence length="1151" mass="125686">MKEARKLTRQWTSGGPQGGDPDSVRRPPCAVDCSSGEVAVPLWPRIARSSFFGRGPPLLDICFISLAYFVSPTVLAVLLAARSSRSTPLEPEGRDVVEGESLRLSCNFNPALASRNLLYFWFRTNRHGKENAAISGSALDPHYSVEYNPAEGRYALLISRAQYDKDNGHYECKLKESGSGADVHNAAYDVTVLIAPGEPRITPSSPTALEGEPLALTCASEGGSPDPDVEWFRADERLPSALTRGGARDRPTAAVLTLTPGREDDGAEFRCRITNRAMPQGSAYEARTTIRVHYAPKITVGPHNPLNVMVGTDATLTCSVLANPPVRSVRWMKRGQLLSNTYNHTIPSVTPEDSGNYACVADNGILQPSQVELHLSVLYGPRVNVLPEQEAAQGENVAIKCNVASNPEPQSILWTKQGDGQFALQGDTLRLDRVTAEDAGTYICQATVIMRPSATAIHTEVVGNDSCCAARATSTSTSATGPTTAFLSVHSSHEGRYYCQPHNALGKGSIASVYLAVNEAATIIVPLRPQIIRKAGDQSQSVTCRARGKPKPQVHWTHRDKELQMSPESGFEIKTIENIEDNEVFSVQSTLTFQRALTPEDRGKYACLFDNGFGGAAKSEMMLRIEHPPQVRHTYNRVAFDPGDMAVLRCQMQAYPEPTFEWVYKGRILERYANYATNVTDDGDDLYTGALSVADVKESDYGDYTCRAWNQVGDVQRTILKLVRKSAPDPPGRLVAVSSDSDKVTLQWTEGFNGGFSNTEFVVTYSNVASGQTKNESCRSHNPCTITGLEPKSEYVMKVVAVNARGFSSYSEEITVQTKVNLKDMPRPLSAQFDQETGRVYFTVEQTAERLLARVEGRARGQEQWVALAEVEVERPQISLEVANAAALVDIRVLLCLQSNASWCGDERLAEPFDEFTMTTENSLHPVGAPVTIKTMNVVIIVAVAAGALLPPCGCICLLLLEEESQQSARPKVISGPYYHDDVGKGLDTNVDDMNKHTIYAGSIGSSPHMANGHVGNQITSNGMLYGSADMLDGVHGGNGSDGAGDLWVKGGQGEMSTPPEASYQPYDARMPSGYYYQDDYQGLNEDVMNLKNREHLHSPYYDVSGLPDPYATMGDEDKNPQISLSFDESLESGYSTPNSRNRRIVREIIV</sequence>